<accession>A0A9Q0JZC2</accession>
<keyword evidence="2" id="KW-1185">Reference proteome</keyword>
<dbReference type="PANTHER" id="PTHR36800:SF1">
    <property type="entry name" value="POLYAMINE-MODULATED FACTOR 1-BINDING PROTEIN"/>
    <property type="match status" value="1"/>
</dbReference>
<proteinExistence type="predicted"/>
<comment type="caution">
    <text evidence="1">The sequence shown here is derived from an EMBL/GenBank/DDBJ whole genome shotgun (WGS) entry which is preliminary data.</text>
</comment>
<reference evidence="1" key="1">
    <citation type="journal article" date="2023" name="Plant J.">
        <title>The genome of the king protea, Protea cynaroides.</title>
        <authorList>
            <person name="Chang J."/>
            <person name="Duong T.A."/>
            <person name="Schoeman C."/>
            <person name="Ma X."/>
            <person name="Roodt D."/>
            <person name="Barker N."/>
            <person name="Li Z."/>
            <person name="Van de Peer Y."/>
            <person name="Mizrachi E."/>
        </authorList>
    </citation>
    <scope>NUCLEOTIDE SEQUENCE</scope>
    <source>
        <tissue evidence="1">Young leaves</tissue>
    </source>
</reference>
<protein>
    <submittedName>
        <fullName evidence="1">Uncharacterized protein</fullName>
    </submittedName>
</protein>
<gene>
    <name evidence="1" type="ORF">NE237_024592</name>
</gene>
<dbReference type="PANTHER" id="PTHR36800">
    <property type="entry name" value="POLYAMINE-MODULATED FACTOR 1-BINDING PROTEIN"/>
    <property type="match status" value="1"/>
</dbReference>
<name>A0A9Q0JZC2_9MAGN</name>
<sequence length="115" mass="12507">MEPSKAIVVAASSPSEISALPPSESDSQLSNLICDVSQQLQAAMGNILKMIQEVDQTSSGIVEEIEKCKESAMEKKKDCLLELSERCHSMLLSQQDDIISKTSFCCSNYISSGME</sequence>
<organism evidence="1 2">
    <name type="scientific">Protea cynaroides</name>
    <dbReference type="NCBI Taxonomy" id="273540"/>
    <lineage>
        <taxon>Eukaryota</taxon>
        <taxon>Viridiplantae</taxon>
        <taxon>Streptophyta</taxon>
        <taxon>Embryophyta</taxon>
        <taxon>Tracheophyta</taxon>
        <taxon>Spermatophyta</taxon>
        <taxon>Magnoliopsida</taxon>
        <taxon>Proteales</taxon>
        <taxon>Proteaceae</taxon>
        <taxon>Protea</taxon>
    </lineage>
</organism>
<dbReference type="AlphaFoldDB" id="A0A9Q0JZC2"/>
<evidence type="ECO:0000313" key="2">
    <source>
        <dbReference type="Proteomes" id="UP001141806"/>
    </source>
</evidence>
<dbReference type="EMBL" id="JAMYWD010000010">
    <property type="protein sequence ID" value="KAJ4957481.1"/>
    <property type="molecule type" value="Genomic_DNA"/>
</dbReference>
<dbReference type="Proteomes" id="UP001141806">
    <property type="component" value="Unassembled WGS sequence"/>
</dbReference>
<dbReference type="OrthoDB" id="778453at2759"/>
<evidence type="ECO:0000313" key="1">
    <source>
        <dbReference type="EMBL" id="KAJ4957481.1"/>
    </source>
</evidence>